<dbReference type="STRING" id="15368.A0A2K2CVR3"/>
<organism evidence="6">
    <name type="scientific">Brachypodium distachyon</name>
    <name type="common">Purple false brome</name>
    <name type="synonym">Trachynia distachya</name>
    <dbReference type="NCBI Taxonomy" id="15368"/>
    <lineage>
        <taxon>Eukaryota</taxon>
        <taxon>Viridiplantae</taxon>
        <taxon>Streptophyta</taxon>
        <taxon>Embryophyta</taxon>
        <taxon>Tracheophyta</taxon>
        <taxon>Spermatophyta</taxon>
        <taxon>Magnoliopsida</taxon>
        <taxon>Liliopsida</taxon>
        <taxon>Poales</taxon>
        <taxon>Poaceae</taxon>
        <taxon>BOP clade</taxon>
        <taxon>Pooideae</taxon>
        <taxon>Stipodae</taxon>
        <taxon>Brachypodieae</taxon>
        <taxon>Brachypodium</taxon>
    </lineage>
</organism>
<dbReference type="EnsemblPlants" id="PNT66118">
    <property type="protein sequence ID" value="PNT66118"/>
    <property type="gene ID" value="BRADI_3g07421v3"/>
</dbReference>
<dbReference type="RefSeq" id="XP_003571085.2">
    <property type="nucleotide sequence ID" value="XM_003571037.4"/>
</dbReference>
<accession>A0A2K2CVR3</accession>
<dbReference type="SUPFAM" id="SSF49764">
    <property type="entry name" value="HSP20-like chaperones"/>
    <property type="match status" value="1"/>
</dbReference>
<evidence type="ECO:0000313" key="8">
    <source>
        <dbReference type="Proteomes" id="UP000008810"/>
    </source>
</evidence>
<sequence length="364" mass="39957">MLLIVFLFRLTFCGLPPICGCVVVSVCLSMVGFVCRITKMLVLNFLCFLGRCWKVSDVFVFLPEIPDVSLGFSSCLLPAFLYNAARLHLFKHFDLLVAPASRGDPTQCDSTVSRVCSRQMALARLCVNKALACRAPALALARLCVNKALACRAPALARPAYAIAPEGIASLGGLNGRLLSSVATDTAARAPSEGEENRREVAVKDRSGSGATRRWPWRDLRQLVPFRLVNGLGSALSRAAEALRRPLERWRPLQGKVREEEERYRLRFEVPGLGKDDVRVTVEDGGSTLVIRGEKRVDEVRGDDDGEEWWSASSYGWYHASLLLPDDARADGIAAEVKDGVLYVTVPRAPAAGKERNVTEVEVQ</sequence>
<evidence type="ECO:0000256" key="1">
    <source>
        <dbReference type="ARBA" id="ARBA00023016"/>
    </source>
</evidence>
<keyword evidence="1" id="KW-0346">Stress response</keyword>
<dbReference type="GeneID" id="100829604"/>
<dbReference type="EMBL" id="CM000882">
    <property type="protein sequence ID" value="PNT66118.1"/>
    <property type="molecule type" value="Genomic_DNA"/>
</dbReference>
<dbReference type="PANTHER" id="PTHR46733:SF3">
    <property type="entry name" value="26.5 KDA HEAT SHOCK PROTEIN, MITOCHONDRIAL"/>
    <property type="match status" value="1"/>
</dbReference>
<reference evidence="6 7" key="1">
    <citation type="journal article" date="2010" name="Nature">
        <title>Genome sequencing and analysis of the model grass Brachypodium distachyon.</title>
        <authorList>
            <consortium name="International Brachypodium Initiative"/>
        </authorList>
    </citation>
    <scope>NUCLEOTIDE SEQUENCE [LARGE SCALE GENOMIC DNA]</scope>
    <source>
        <strain evidence="6">Bd21</strain>
        <strain evidence="7">cv. Bd21</strain>
    </source>
</reference>
<proteinExistence type="inferred from homology"/>
<gene>
    <name evidence="7" type="primary">LOC100829604</name>
    <name evidence="6" type="ORF">BRADI_3g07421v3</name>
</gene>
<dbReference type="KEGG" id="bdi:100829604"/>
<feature type="region of interest" description="Disordered" evidence="4">
    <location>
        <begin position="185"/>
        <end position="210"/>
    </location>
</feature>
<name>A0A2K2CVR3_BRADI</name>
<evidence type="ECO:0000256" key="3">
    <source>
        <dbReference type="RuleBase" id="RU003616"/>
    </source>
</evidence>
<evidence type="ECO:0000259" key="5">
    <source>
        <dbReference type="PROSITE" id="PS01031"/>
    </source>
</evidence>
<reference evidence="6" key="2">
    <citation type="submission" date="2017-06" db="EMBL/GenBank/DDBJ databases">
        <title>WGS assembly of Brachypodium distachyon.</title>
        <authorList>
            <consortium name="The International Brachypodium Initiative"/>
            <person name="Lucas S."/>
            <person name="Harmon-Smith M."/>
            <person name="Lail K."/>
            <person name="Tice H."/>
            <person name="Grimwood J."/>
            <person name="Bruce D."/>
            <person name="Barry K."/>
            <person name="Shu S."/>
            <person name="Lindquist E."/>
            <person name="Wang M."/>
            <person name="Pitluck S."/>
            <person name="Vogel J.P."/>
            <person name="Garvin D.F."/>
            <person name="Mockler T.C."/>
            <person name="Schmutz J."/>
            <person name="Rokhsar D."/>
            <person name="Bevan M.W."/>
        </authorList>
    </citation>
    <scope>NUCLEOTIDE SEQUENCE</scope>
    <source>
        <strain evidence="6">Bd21</strain>
    </source>
</reference>
<reference evidence="7" key="3">
    <citation type="submission" date="2018-08" db="UniProtKB">
        <authorList>
            <consortium name="EnsemblPlants"/>
        </authorList>
    </citation>
    <scope>IDENTIFICATION</scope>
    <source>
        <strain evidence="7">cv. Bd21</strain>
    </source>
</reference>
<dbReference type="OrthoDB" id="1431247at2759"/>
<dbReference type="InterPro" id="IPR044587">
    <property type="entry name" value="HSP21-like"/>
</dbReference>
<dbReference type="AlphaFoldDB" id="A0A2K2CVR3"/>
<dbReference type="PROSITE" id="PS01031">
    <property type="entry name" value="SHSP"/>
    <property type="match status" value="1"/>
</dbReference>
<dbReference type="InterPro" id="IPR002068">
    <property type="entry name" value="A-crystallin/Hsp20_dom"/>
</dbReference>
<evidence type="ECO:0000313" key="7">
    <source>
        <dbReference type="EnsemblPlants" id="PNT66118"/>
    </source>
</evidence>
<dbReference type="InterPro" id="IPR008978">
    <property type="entry name" value="HSP20-like_chaperone"/>
</dbReference>
<dbReference type="Proteomes" id="UP000008810">
    <property type="component" value="Chromosome 3"/>
</dbReference>
<feature type="domain" description="SHSP" evidence="5">
    <location>
        <begin position="244"/>
        <end position="364"/>
    </location>
</feature>
<evidence type="ECO:0000256" key="2">
    <source>
        <dbReference type="PROSITE-ProRule" id="PRU00285"/>
    </source>
</evidence>
<protein>
    <recommendedName>
        <fullName evidence="5">SHSP domain-containing protein</fullName>
    </recommendedName>
</protein>
<dbReference type="Pfam" id="PF00011">
    <property type="entry name" value="HSP20"/>
    <property type="match status" value="1"/>
</dbReference>
<feature type="compositionally biased region" description="Basic and acidic residues" evidence="4">
    <location>
        <begin position="195"/>
        <end position="207"/>
    </location>
</feature>
<evidence type="ECO:0000313" key="6">
    <source>
        <dbReference type="EMBL" id="PNT66118.1"/>
    </source>
</evidence>
<comment type="similarity">
    <text evidence="2 3">Belongs to the small heat shock protein (HSP20) family.</text>
</comment>
<keyword evidence="8" id="KW-1185">Reference proteome</keyword>
<dbReference type="PANTHER" id="PTHR46733">
    <property type="entry name" value="26.5 KDA HEAT SHOCK PROTEIN, MITOCHONDRIAL"/>
    <property type="match status" value="1"/>
</dbReference>
<dbReference type="Gramene" id="PNT66118">
    <property type="protein sequence ID" value="PNT66118"/>
    <property type="gene ID" value="BRADI_3g07421v3"/>
</dbReference>
<evidence type="ECO:0000256" key="4">
    <source>
        <dbReference type="SAM" id="MobiDB-lite"/>
    </source>
</evidence>
<dbReference type="Gene3D" id="2.60.40.790">
    <property type="match status" value="1"/>
</dbReference>
<dbReference type="GO" id="GO:0009408">
    <property type="term" value="P:response to heat"/>
    <property type="evidence" value="ECO:0007669"/>
    <property type="project" value="InterPro"/>
</dbReference>